<name>A0A8C4S6M3_ERPCA</name>
<dbReference type="AlphaFoldDB" id="A0A8C4S6M3"/>
<evidence type="ECO:0000256" key="1">
    <source>
        <dbReference type="ARBA" id="ARBA00007824"/>
    </source>
</evidence>
<reference evidence="6" key="1">
    <citation type="submission" date="2021-06" db="EMBL/GenBank/DDBJ databases">
        <authorList>
            <consortium name="Wellcome Sanger Institute Data Sharing"/>
        </authorList>
    </citation>
    <scope>NUCLEOTIDE SEQUENCE [LARGE SCALE GENOMIC DNA]</scope>
</reference>
<dbReference type="GO" id="GO:0008970">
    <property type="term" value="F:phospholipase A1 activity"/>
    <property type="evidence" value="ECO:0007669"/>
    <property type="project" value="TreeGrafter"/>
</dbReference>
<dbReference type="GO" id="GO:0016410">
    <property type="term" value="F:N-acyltransferase activity"/>
    <property type="evidence" value="ECO:0007669"/>
    <property type="project" value="TreeGrafter"/>
</dbReference>
<dbReference type="PANTHER" id="PTHR13943:SF77">
    <property type="entry name" value="LRAT DOMAIN-CONTAINING PROTEIN"/>
    <property type="match status" value="1"/>
</dbReference>
<evidence type="ECO:0000256" key="2">
    <source>
        <dbReference type="ARBA" id="ARBA00022679"/>
    </source>
</evidence>
<dbReference type="GeneTree" id="ENSGT00940000162660"/>
<keyword evidence="4" id="KW-0443">Lipid metabolism</keyword>
<proteinExistence type="inferred from homology"/>
<keyword evidence="7" id="KW-1185">Reference proteome</keyword>
<dbReference type="Gene3D" id="3.90.1720.10">
    <property type="entry name" value="endopeptidase domain like (from Nostoc punctiforme)"/>
    <property type="match status" value="1"/>
</dbReference>
<reference evidence="6" key="3">
    <citation type="submission" date="2025-09" db="UniProtKB">
        <authorList>
            <consortium name="Ensembl"/>
        </authorList>
    </citation>
    <scope>IDENTIFICATION</scope>
</reference>
<keyword evidence="2" id="KW-0808">Transferase</keyword>
<evidence type="ECO:0000259" key="5">
    <source>
        <dbReference type="PROSITE" id="PS51934"/>
    </source>
</evidence>
<evidence type="ECO:0000256" key="3">
    <source>
        <dbReference type="ARBA" id="ARBA00022801"/>
    </source>
</evidence>
<dbReference type="Proteomes" id="UP000694620">
    <property type="component" value="Chromosome 10"/>
</dbReference>
<keyword evidence="3" id="KW-0378">Hydrolase</keyword>
<dbReference type="GO" id="GO:0070292">
    <property type="term" value="P:N-acylphosphatidylethanolamine metabolic process"/>
    <property type="evidence" value="ECO:0007669"/>
    <property type="project" value="TreeGrafter"/>
</dbReference>
<feature type="domain" description="LRAT" evidence="5">
    <location>
        <begin position="18"/>
        <end position="142"/>
    </location>
</feature>
<dbReference type="InterPro" id="IPR051496">
    <property type="entry name" value="H-rev107_PLA/AT"/>
</dbReference>
<organism evidence="6 7">
    <name type="scientific">Erpetoichthys calabaricus</name>
    <name type="common">Rope fish</name>
    <name type="synonym">Calamoichthys calabaricus</name>
    <dbReference type="NCBI Taxonomy" id="27687"/>
    <lineage>
        <taxon>Eukaryota</taxon>
        <taxon>Metazoa</taxon>
        <taxon>Chordata</taxon>
        <taxon>Craniata</taxon>
        <taxon>Vertebrata</taxon>
        <taxon>Euteleostomi</taxon>
        <taxon>Actinopterygii</taxon>
        <taxon>Polypteriformes</taxon>
        <taxon>Polypteridae</taxon>
        <taxon>Erpetoichthys</taxon>
    </lineage>
</organism>
<dbReference type="InterPro" id="IPR007053">
    <property type="entry name" value="LRAT_dom"/>
</dbReference>
<evidence type="ECO:0000313" key="7">
    <source>
        <dbReference type="Proteomes" id="UP000694620"/>
    </source>
</evidence>
<dbReference type="PROSITE" id="PS51934">
    <property type="entry name" value="LRAT"/>
    <property type="match status" value="1"/>
</dbReference>
<evidence type="ECO:0000313" key="6">
    <source>
        <dbReference type="Ensembl" id="ENSECRP00000010125.1"/>
    </source>
</evidence>
<accession>A0A8C4S6M3</accession>
<protein>
    <recommendedName>
        <fullName evidence="5">LRAT domain-containing protein</fullName>
    </recommendedName>
</protein>
<dbReference type="GO" id="GO:0004623">
    <property type="term" value="F:phospholipase A2 activity"/>
    <property type="evidence" value="ECO:0007669"/>
    <property type="project" value="TreeGrafter"/>
</dbReference>
<dbReference type="Pfam" id="PF04970">
    <property type="entry name" value="LRAT"/>
    <property type="match status" value="1"/>
</dbReference>
<comment type="similarity">
    <text evidence="1">Belongs to the H-rev107 family.</text>
</comment>
<dbReference type="GO" id="GO:0005737">
    <property type="term" value="C:cytoplasm"/>
    <property type="evidence" value="ECO:0007669"/>
    <property type="project" value="TreeGrafter"/>
</dbReference>
<reference evidence="6" key="2">
    <citation type="submission" date="2025-08" db="UniProtKB">
        <authorList>
            <consortium name="Ensembl"/>
        </authorList>
    </citation>
    <scope>IDENTIFICATION</scope>
</reference>
<dbReference type="Ensembl" id="ENSECRT00000010291.1">
    <property type="protein sequence ID" value="ENSECRP00000010125.1"/>
    <property type="gene ID" value="ENSECRG00000006758.1"/>
</dbReference>
<evidence type="ECO:0000256" key="4">
    <source>
        <dbReference type="ARBA" id="ARBA00023098"/>
    </source>
</evidence>
<sequence>MTKANAFNDCIPIDEGDLIRVKRMLFSHWAVYAGNGSVIHITGKDDVPSERNSTAEDIEAQLKAYIKKEKFEKMLAADTFAVANSQYDNRKLLGFNFKPLRKSKILERLNRFLGKIYPYSLFYLNCEHFSTFARYGTAISDQVSIESLWKVYSGGILPERDVTKGA</sequence>
<dbReference type="PANTHER" id="PTHR13943">
    <property type="entry name" value="HRAS-LIKE SUPPRESSOR - RELATED"/>
    <property type="match status" value="1"/>
</dbReference>